<dbReference type="InterPro" id="IPR032807">
    <property type="entry name" value="GNVR"/>
</dbReference>
<dbReference type="PANTHER" id="PTHR32309:SF13">
    <property type="entry name" value="FERRIC ENTEROBACTIN TRANSPORT PROTEIN FEPE"/>
    <property type="match status" value="1"/>
</dbReference>
<protein>
    <submittedName>
        <fullName evidence="6">GumC family protein</fullName>
    </submittedName>
</protein>
<comment type="caution">
    <text evidence="6">The sequence shown here is derived from an EMBL/GenBank/DDBJ whole genome shotgun (WGS) entry which is preliminary data.</text>
</comment>
<keyword evidence="1" id="KW-0547">Nucleotide-binding</keyword>
<dbReference type="Pfam" id="PF13807">
    <property type="entry name" value="GNVR"/>
    <property type="match status" value="1"/>
</dbReference>
<evidence type="ECO:0000313" key="6">
    <source>
        <dbReference type="EMBL" id="MFD2035774.1"/>
    </source>
</evidence>
<name>A0ABW4VNM8_9BACT</name>
<dbReference type="Gene3D" id="3.40.50.300">
    <property type="entry name" value="P-loop containing nucleotide triphosphate hydrolases"/>
    <property type="match status" value="1"/>
</dbReference>
<evidence type="ECO:0000256" key="2">
    <source>
        <dbReference type="ARBA" id="ARBA00022840"/>
    </source>
</evidence>
<dbReference type="CDD" id="cd05387">
    <property type="entry name" value="BY-kinase"/>
    <property type="match status" value="1"/>
</dbReference>
<accession>A0ABW4VNM8</accession>
<feature type="coiled-coil region" evidence="3">
    <location>
        <begin position="406"/>
        <end position="464"/>
    </location>
</feature>
<evidence type="ECO:0000256" key="3">
    <source>
        <dbReference type="SAM" id="Coils"/>
    </source>
</evidence>
<keyword evidence="4" id="KW-1133">Transmembrane helix</keyword>
<organism evidence="6 7">
    <name type="scientific">Belliella marina</name>
    <dbReference type="NCBI Taxonomy" id="1644146"/>
    <lineage>
        <taxon>Bacteria</taxon>
        <taxon>Pseudomonadati</taxon>
        <taxon>Bacteroidota</taxon>
        <taxon>Cytophagia</taxon>
        <taxon>Cytophagales</taxon>
        <taxon>Cyclobacteriaceae</taxon>
        <taxon>Belliella</taxon>
    </lineage>
</organism>
<evidence type="ECO:0000256" key="4">
    <source>
        <dbReference type="SAM" id="Phobius"/>
    </source>
</evidence>
<evidence type="ECO:0000313" key="7">
    <source>
        <dbReference type="Proteomes" id="UP001597361"/>
    </source>
</evidence>
<sequence>MSDILIDGFGLEDKKKVNPRKFLQNYLRFKYLFAASILIAVALAVLHLFYAEKYYHISSKIVIKDKEKGVNFSDNLISSELDILRTSKILENEMEVFMSLSLMESVLRDLQFETMIYSKDKFLRKKEYYKDASPLLVNWSKKEWLYEPDEYEYNIEIIDGTKFKLDFDGKTSTHRFGEVIKGHYGEFNIALNESIDFQEVKELDFIVYFSDPASMAAGFVNRLEIAQANKQSSVLYVNLVDNIPQRGKEVVDRLIYNYNSLTEIEKNETANTTVNFLSDQLSSLTFEIDSIERKIELLKTQNRVSDVNSEARLYSESSNQIKNEIRNQRTQVQILESIRSYISTSTGEFRSVPSSLSIDDPSLIASVANYNTLQRDRERLLQTNEPGNPIVQGIDEKLNNQKQDILENIKNIKSSLEISIRNLESNSSQFDYKSSQIPQIERELQDLERLKNNRLEQFNFLNQKNEEALISLTVSSNTFSRVIDKARSSPGPVSPKKPITLAFAVIMGFGIPFTFIFVKNLLNNKIGEKVDAEEQVNLPVIGEISKNDTMQGMVFGNKHKSPVAEQFRLLRSNLINNSTYNSDTETLLITSSTSGEGKTFCATNLGGSFSVLGKKSVVLEFDLRKPALFKSLGLIKPEIGIIDYVLNKKLVLSDILVKDANLDNLYFIGAGNLVSSPSEIICHDRVSQLFQALREQFQYIIIDTSPVGMVPDAFELVHYADKTLYILRSEYTTTDNLDFLNQFGVKEKLKNPSLIFNGVRLVNGYGYGYDYEPVLN</sequence>
<keyword evidence="2" id="KW-0067">ATP-binding</keyword>
<dbReference type="InterPro" id="IPR027417">
    <property type="entry name" value="P-loop_NTPase"/>
</dbReference>
<keyword evidence="4" id="KW-0812">Transmembrane</keyword>
<dbReference type="PANTHER" id="PTHR32309">
    <property type="entry name" value="TYROSINE-PROTEIN KINASE"/>
    <property type="match status" value="1"/>
</dbReference>
<feature type="domain" description="Tyrosine-protein kinase G-rich" evidence="5">
    <location>
        <begin position="459"/>
        <end position="520"/>
    </location>
</feature>
<dbReference type="SUPFAM" id="SSF52540">
    <property type="entry name" value="P-loop containing nucleoside triphosphate hydrolases"/>
    <property type="match status" value="1"/>
</dbReference>
<dbReference type="EMBL" id="JBHUHR010000038">
    <property type="protein sequence ID" value="MFD2035774.1"/>
    <property type="molecule type" value="Genomic_DNA"/>
</dbReference>
<reference evidence="7" key="1">
    <citation type="journal article" date="2019" name="Int. J. Syst. Evol. Microbiol.">
        <title>The Global Catalogue of Microorganisms (GCM) 10K type strain sequencing project: providing services to taxonomists for standard genome sequencing and annotation.</title>
        <authorList>
            <consortium name="The Broad Institute Genomics Platform"/>
            <consortium name="The Broad Institute Genome Sequencing Center for Infectious Disease"/>
            <person name="Wu L."/>
            <person name="Ma J."/>
        </authorList>
    </citation>
    <scope>NUCLEOTIDE SEQUENCE [LARGE SCALE GENOMIC DNA]</scope>
    <source>
        <strain evidence="7">CGMCC 1.15180</strain>
    </source>
</reference>
<keyword evidence="3" id="KW-0175">Coiled coil</keyword>
<dbReference type="Proteomes" id="UP001597361">
    <property type="component" value="Unassembled WGS sequence"/>
</dbReference>
<feature type="transmembrane region" description="Helical" evidence="4">
    <location>
        <begin position="31"/>
        <end position="50"/>
    </location>
</feature>
<keyword evidence="4" id="KW-0472">Membrane</keyword>
<evidence type="ECO:0000256" key="1">
    <source>
        <dbReference type="ARBA" id="ARBA00022741"/>
    </source>
</evidence>
<dbReference type="InterPro" id="IPR005702">
    <property type="entry name" value="Wzc-like_C"/>
</dbReference>
<evidence type="ECO:0000259" key="5">
    <source>
        <dbReference type="Pfam" id="PF13807"/>
    </source>
</evidence>
<keyword evidence="7" id="KW-1185">Reference proteome</keyword>
<gene>
    <name evidence="6" type="ORF">ACFSKL_13305</name>
</gene>
<dbReference type="InterPro" id="IPR050445">
    <property type="entry name" value="Bact_polysacc_biosynth/exp"/>
</dbReference>
<dbReference type="RefSeq" id="WP_376886705.1">
    <property type="nucleotide sequence ID" value="NZ_JBHUHR010000038.1"/>
</dbReference>
<proteinExistence type="predicted"/>